<dbReference type="AlphaFoldDB" id="A0A840AME5"/>
<name>A0A840AME5_9HYPH</name>
<comment type="caution">
    <text evidence="1">The sequence shown here is derived from an EMBL/GenBank/DDBJ whole genome shotgun (WGS) entry which is preliminary data.</text>
</comment>
<accession>A0A840AME5</accession>
<evidence type="ECO:0000313" key="1">
    <source>
        <dbReference type="EMBL" id="MBB3929616.1"/>
    </source>
</evidence>
<evidence type="ECO:0000313" key="2">
    <source>
        <dbReference type="Proteomes" id="UP000553963"/>
    </source>
</evidence>
<dbReference type="EMBL" id="JACIDS010000001">
    <property type="protein sequence ID" value="MBB3929616.1"/>
    <property type="molecule type" value="Genomic_DNA"/>
</dbReference>
<gene>
    <name evidence="1" type="ORF">GGR25_000635</name>
</gene>
<reference evidence="1 2" key="1">
    <citation type="submission" date="2020-08" db="EMBL/GenBank/DDBJ databases">
        <title>Genomic Encyclopedia of Type Strains, Phase IV (KMG-IV): sequencing the most valuable type-strain genomes for metagenomic binning, comparative biology and taxonomic classification.</title>
        <authorList>
            <person name="Goeker M."/>
        </authorList>
    </citation>
    <scope>NUCLEOTIDE SEQUENCE [LARGE SCALE GENOMIC DNA]</scope>
    <source>
        <strain evidence="1 2">DSM 25966</strain>
    </source>
</reference>
<protein>
    <submittedName>
        <fullName evidence="1">Uncharacterized metal-binding protein YceD (DUF177 family)</fullName>
    </submittedName>
</protein>
<organism evidence="1 2">
    <name type="scientific">Kaistia hirudinis</name>
    <dbReference type="NCBI Taxonomy" id="1293440"/>
    <lineage>
        <taxon>Bacteria</taxon>
        <taxon>Pseudomonadati</taxon>
        <taxon>Pseudomonadota</taxon>
        <taxon>Alphaproteobacteria</taxon>
        <taxon>Hyphomicrobiales</taxon>
        <taxon>Kaistiaceae</taxon>
        <taxon>Kaistia</taxon>
    </lineage>
</organism>
<proteinExistence type="predicted"/>
<dbReference type="Pfam" id="PF02620">
    <property type="entry name" value="YceD"/>
    <property type="match status" value="1"/>
</dbReference>
<keyword evidence="2" id="KW-1185">Reference proteome</keyword>
<dbReference type="RefSeq" id="WP_183397254.1">
    <property type="nucleotide sequence ID" value="NZ_JACIDS010000001.1"/>
</dbReference>
<dbReference type="Proteomes" id="UP000553963">
    <property type="component" value="Unassembled WGS sequence"/>
</dbReference>
<sequence>MSDFPDFHRPFDTRRLGHDPVREEIATSEGERLAIAAFLDIVAVNALSVSVAVSRWSNAGIEVKAQLRAEVVQACVVTLEPVAQSIDEPFHLTFLPPHARKVEPRTVAEAEVIVQFDEEDPPDDLEGPVLDLGPLIVEQLALALDPYPRAKGAALSDEFAAGEARKDSPFANLARLKDK</sequence>
<dbReference type="InterPro" id="IPR003772">
    <property type="entry name" value="YceD"/>
</dbReference>